<gene>
    <name evidence="1" type="ORF">KPL71_007657</name>
</gene>
<sequence>MRKDCTLGHNDDNVEVELSEYHKVKTEDGGEEIKMSEPSCMNYEAVAKKEDPIQKPKKIYKRFMLSLTKPSHLLRYGPGSKILRWENRIRLRYLLRKLVRQHNWVDASGVLSVLLKGTSAEKCPVANRLKYTEKFVLSLESILLYLTQGDIEEANLAAMRLKQNRHFESHPMSNILTALTFYEKWCSKIPRKLQWKNSDQDYSPMQSDFSGKRFNHNGSNSEVHDTVYSHETETPFRDDSNTSVMIGKTVSMEINNNLCKEVTMEDQVNLKRENPTQNIKPQNFYMNSAENEAPFSNDDDPMSFASVVFALEGMDSWLLPIRLPKSKEDYENFKEKNLLGDNDYKKAMECLQLALYSTPPVSAALLPFIQLLLVGGRVDEALKVLDNFCSKSLTEIPIRLRASLLDCFDRDNYGDYSADSLLEMIGLHLDATFADHNTWRDFALCFLKISQYEEDRMSVCLNGNGEKKQGFTVRYNRIPKILTEGKQGKSWMFRCRWWLNRHFSKKVLASDIATGDLQLLTYKAACASHMYGQEFHYVVKAYTSLQDENDRDLFMFLRMHMQNSIRLSDHLSRNK</sequence>
<dbReference type="EMBL" id="CM039172">
    <property type="protein sequence ID" value="KAH9779254.1"/>
    <property type="molecule type" value="Genomic_DNA"/>
</dbReference>
<reference evidence="2" key="1">
    <citation type="journal article" date="2023" name="Hortic. Res.">
        <title>A chromosome-level phased genome enabling allele-level studies in sweet orange: a case study on citrus Huanglongbing tolerance.</title>
        <authorList>
            <person name="Wu B."/>
            <person name="Yu Q."/>
            <person name="Deng Z."/>
            <person name="Duan Y."/>
            <person name="Luo F."/>
            <person name="Gmitter F. Jr."/>
        </authorList>
    </citation>
    <scope>NUCLEOTIDE SEQUENCE [LARGE SCALE GENOMIC DNA]</scope>
    <source>
        <strain evidence="2">cv. Valencia</strain>
    </source>
</reference>
<dbReference type="Proteomes" id="UP000829398">
    <property type="component" value="Chromosome 3"/>
</dbReference>
<name>A0ACB8M1A9_CITSI</name>
<evidence type="ECO:0000313" key="2">
    <source>
        <dbReference type="Proteomes" id="UP000829398"/>
    </source>
</evidence>
<accession>A0ACB8M1A9</accession>
<keyword evidence="2" id="KW-1185">Reference proteome</keyword>
<evidence type="ECO:0000313" key="1">
    <source>
        <dbReference type="EMBL" id="KAH9779254.1"/>
    </source>
</evidence>
<comment type="caution">
    <text evidence="1">The sequence shown here is derived from an EMBL/GenBank/DDBJ whole genome shotgun (WGS) entry which is preliminary data.</text>
</comment>
<organism evidence="1 2">
    <name type="scientific">Citrus sinensis</name>
    <name type="common">Sweet orange</name>
    <name type="synonym">Citrus aurantium var. sinensis</name>
    <dbReference type="NCBI Taxonomy" id="2711"/>
    <lineage>
        <taxon>Eukaryota</taxon>
        <taxon>Viridiplantae</taxon>
        <taxon>Streptophyta</taxon>
        <taxon>Embryophyta</taxon>
        <taxon>Tracheophyta</taxon>
        <taxon>Spermatophyta</taxon>
        <taxon>Magnoliopsida</taxon>
        <taxon>eudicotyledons</taxon>
        <taxon>Gunneridae</taxon>
        <taxon>Pentapetalae</taxon>
        <taxon>rosids</taxon>
        <taxon>malvids</taxon>
        <taxon>Sapindales</taxon>
        <taxon>Rutaceae</taxon>
        <taxon>Aurantioideae</taxon>
        <taxon>Citrus</taxon>
    </lineage>
</organism>
<proteinExistence type="predicted"/>
<protein>
    <submittedName>
        <fullName evidence="1">TAF RNA polymerase I subunit A</fullName>
    </submittedName>
</protein>